<dbReference type="EMBL" id="CAFBNE010000114">
    <property type="protein sequence ID" value="CAB4965742.1"/>
    <property type="molecule type" value="Genomic_DNA"/>
</dbReference>
<name>A0A6J7LF59_9ZZZZ</name>
<dbReference type="InterPro" id="IPR005583">
    <property type="entry name" value="YaaA"/>
</dbReference>
<reference evidence="1" key="1">
    <citation type="submission" date="2020-05" db="EMBL/GenBank/DDBJ databases">
        <authorList>
            <person name="Chiriac C."/>
            <person name="Salcher M."/>
            <person name="Ghai R."/>
            <person name="Kavagutti S V."/>
        </authorList>
    </citation>
    <scope>NUCLEOTIDE SEQUENCE</scope>
</reference>
<accession>A0A6J7LF59</accession>
<dbReference type="AlphaFoldDB" id="A0A6J7LF59"/>
<dbReference type="GO" id="GO:0005829">
    <property type="term" value="C:cytosol"/>
    <property type="evidence" value="ECO:0007669"/>
    <property type="project" value="TreeGrafter"/>
</dbReference>
<evidence type="ECO:0000313" key="1">
    <source>
        <dbReference type="EMBL" id="CAB4965742.1"/>
    </source>
</evidence>
<organism evidence="1">
    <name type="scientific">freshwater metagenome</name>
    <dbReference type="NCBI Taxonomy" id="449393"/>
    <lineage>
        <taxon>unclassified sequences</taxon>
        <taxon>metagenomes</taxon>
        <taxon>ecological metagenomes</taxon>
    </lineage>
</organism>
<dbReference type="PANTHER" id="PTHR30283:SF4">
    <property type="entry name" value="PEROXIDE STRESS RESISTANCE PROTEIN YAAA"/>
    <property type="match status" value="1"/>
</dbReference>
<dbReference type="Pfam" id="PF03883">
    <property type="entry name" value="H2O2_YaaD"/>
    <property type="match status" value="1"/>
</dbReference>
<dbReference type="GO" id="GO:0033194">
    <property type="term" value="P:response to hydroperoxide"/>
    <property type="evidence" value="ECO:0007669"/>
    <property type="project" value="TreeGrafter"/>
</dbReference>
<proteinExistence type="predicted"/>
<protein>
    <submittedName>
        <fullName evidence="1">Unannotated protein</fullName>
    </submittedName>
</protein>
<dbReference type="PANTHER" id="PTHR30283">
    <property type="entry name" value="PEROXIDE STRESS RESPONSE PROTEIN YAAA"/>
    <property type="match status" value="1"/>
</dbReference>
<sequence length="259" mass="27222">MLILLPPSEGKTPPPFGAPLDLATLSFDGLAKTRRGVLSALIRFCSSEPATAATALGLGPTQAGHVRANASLKRAPAGLAIDVYTGVLFEALDAGSLRSADRRRLNRLVAISSALFGLVRPDDLIPAYRLSGDTCLPTLGTMPAVWREHVSGELAQQPGVILDLRSGSYVALGPIPPGIAGRSVVGRVLHEHEGKRSIVSHHNKATKGRIVRSLAQATTHPKTIADLIDVLVALGYQAELQAPRRQGAPSLVDIIVGEV</sequence>
<gene>
    <name evidence="1" type="ORF">UFOPK3772_02703</name>
</gene>